<reference evidence="7 8" key="1">
    <citation type="submission" date="2019-06" db="EMBL/GenBank/DDBJ databases">
        <title>A chromosomal-level reference genome of Carpinus fangiana (Coryloideae, Betulaceae).</title>
        <authorList>
            <person name="Yang X."/>
            <person name="Wang Z."/>
            <person name="Zhang L."/>
            <person name="Hao G."/>
            <person name="Liu J."/>
            <person name="Yang Y."/>
        </authorList>
    </citation>
    <scope>NUCLEOTIDE SEQUENCE [LARGE SCALE GENOMIC DNA]</scope>
    <source>
        <strain evidence="7">Cfa_2016G</strain>
        <tissue evidence="7">Leaf</tissue>
    </source>
</reference>
<dbReference type="Pfam" id="PF01734">
    <property type="entry name" value="Patatin"/>
    <property type="match status" value="1"/>
</dbReference>
<keyword evidence="5" id="KW-0378">Hydrolase</keyword>
<evidence type="ECO:0000259" key="6">
    <source>
        <dbReference type="PROSITE" id="PS51635"/>
    </source>
</evidence>
<evidence type="ECO:0000256" key="5">
    <source>
        <dbReference type="RuleBase" id="RU361262"/>
    </source>
</evidence>
<dbReference type="AlphaFoldDB" id="A0A5N6RV31"/>
<evidence type="ECO:0000256" key="1">
    <source>
        <dbReference type="ARBA" id="ARBA00010240"/>
    </source>
</evidence>
<comment type="similarity">
    <text evidence="1 5">Belongs to the patatin family.</text>
</comment>
<accession>A0A5N6RV31</accession>
<dbReference type="InterPro" id="IPR016035">
    <property type="entry name" value="Acyl_Trfase/lysoPLipase"/>
</dbReference>
<comment type="function">
    <text evidence="5">Lipolytic acyl hydrolase (LAH).</text>
</comment>
<dbReference type="PANTHER" id="PTHR32176">
    <property type="entry name" value="XYLOSE ISOMERASE"/>
    <property type="match status" value="1"/>
</dbReference>
<feature type="domain" description="PNPLA" evidence="6">
    <location>
        <begin position="1"/>
        <end position="156"/>
    </location>
</feature>
<dbReference type="GO" id="GO:0004620">
    <property type="term" value="F:phospholipase activity"/>
    <property type="evidence" value="ECO:0007669"/>
    <property type="project" value="TreeGrafter"/>
</dbReference>
<dbReference type="OrthoDB" id="1658288at2759"/>
<evidence type="ECO:0000313" key="8">
    <source>
        <dbReference type="Proteomes" id="UP000327013"/>
    </source>
</evidence>
<dbReference type="Proteomes" id="UP000327013">
    <property type="component" value="Chromosome 8"/>
</dbReference>
<dbReference type="InterPro" id="IPR002641">
    <property type="entry name" value="PNPLA_dom"/>
</dbReference>
<keyword evidence="8" id="KW-1185">Reference proteome</keyword>
<evidence type="ECO:0000256" key="3">
    <source>
        <dbReference type="ARBA" id="ARBA00023098"/>
    </source>
</evidence>
<comment type="domain">
    <text evidence="5">The nitrogen atoms of the two glycine residues in the GGXR motif define the oxyanion hole, and stabilize the oxyanion that forms during the nucleophilic attack by the catalytic serine during substrate cleavage.</text>
</comment>
<dbReference type="EMBL" id="CM017328">
    <property type="protein sequence ID" value="KAE8126162.1"/>
    <property type="molecule type" value="Genomic_DNA"/>
</dbReference>
<dbReference type="Gene3D" id="3.40.1090.10">
    <property type="entry name" value="Cytosolic phospholipase A2 catalytic domain"/>
    <property type="match status" value="1"/>
</dbReference>
<protein>
    <recommendedName>
        <fullName evidence="5">Patatin</fullName>
        <ecNumber evidence="5">3.1.1.-</ecNumber>
    </recommendedName>
</protein>
<dbReference type="PROSITE" id="PS51635">
    <property type="entry name" value="PNPLA"/>
    <property type="match status" value="1"/>
</dbReference>
<organism evidence="7 8">
    <name type="scientific">Carpinus fangiana</name>
    <dbReference type="NCBI Taxonomy" id="176857"/>
    <lineage>
        <taxon>Eukaryota</taxon>
        <taxon>Viridiplantae</taxon>
        <taxon>Streptophyta</taxon>
        <taxon>Embryophyta</taxon>
        <taxon>Tracheophyta</taxon>
        <taxon>Spermatophyta</taxon>
        <taxon>Magnoliopsida</taxon>
        <taxon>eudicotyledons</taxon>
        <taxon>Gunneridae</taxon>
        <taxon>Pentapetalae</taxon>
        <taxon>rosids</taxon>
        <taxon>fabids</taxon>
        <taxon>Fagales</taxon>
        <taxon>Betulaceae</taxon>
        <taxon>Carpinus</taxon>
    </lineage>
</organism>
<feature type="short sequence motif" description="DGA/G" evidence="4">
    <location>
        <begin position="143"/>
        <end position="145"/>
    </location>
</feature>
<name>A0A5N6RV31_9ROSI</name>
<gene>
    <name evidence="7" type="ORF">FH972_020906</name>
</gene>
<proteinExistence type="inferred from homology"/>
<evidence type="ECO:0000313" key="7">
    <source>
        <dbReference type="EMBL" id="KAE8126162.1"/>
    </source>
</evidence>
<evidence type="ECO:0000256" key="4">
    <source>
        <dbReference type="PROSITE-ProRule" id="PRU01161"/>
    </source>
</evidence>
<evidence type="ECO:0000256" key="2">
    <source>
        <dbReference type="ARBA" id="ARBA00022963"/>
    </source>
</evidence>
<keyword evidence="2 5" id="KW-0442">Lipid degradation</keyword>
<sequence>MLTSPNEKKRPLFAAEDIKDFYVQHSPNIFPQNCFPLFNYATKTIKAFFGPKYNGKYLRRLLKEKLGNTKLDETLTNVVIPTYDIKQSQPTIFSSFEVNQNPSLNALLSDICIGTSAAPTYLPPHYFETKDPAGNVKEFNLIDGGIVANNPASLAVAEVSKELKRRNSPTKPYLLISIGTGSSKAKQKYNSHNAAKWGLFSWLIRRGSSPIVDAFTQSSAYMVDLNLSTIFGTNCSEECFLRIQDDTLSGAVSSVDIATKKNLDDLVKFGERLLKKPVTKVNLDTKVCVPSSEETVEKALRRFAKILSDERRLRLTGTPHDMPQVPN</sequence>
<keyword evidence="3 5" id="KW-0443">Lipid metabolism</keyword>
<dbReference type="EC" id="3.1.1.-" evidence="5"/>
<dbReference type="SUPFAM" id="SSF52151">
    <property type="entry name" value="FabD/lysophospholipase-like"/>
    <property type="match status" value="1"/>
</dbReference>
<dbReference type="GO" id="GO:0016042">
    <property type="term" value="P:lipid catabolic process"/>
    <property type="evidence" value="ECO:0007669"/>
    <property type="project" value="UniProtKB-KW"/>
</dbReference>
<dbReference type="GO" id="GO:0047372">
    <property type="term" value="F:monoacylglycerol lipase activity"/>
    <property type="evidence" value="ECO:0007669"/>
    <property type="project" value="TreeGrafter"/>
</dbReference>
<dbReference type="PANTHER" id="PTHR32176:SF109">
    <property type="entry name" value="PATATIN-LIKE PROTEIN 2"/>
    <property type="match status" value="1"/>
</dbReference>
<comment type="caution">
    <text evidence="4">Lacks conserved residue(s) required for the propagation of feature annotation.</text>
</comment>